<evidence type="ECO:0000256" key="1">
    <source>
        <dbReference type="ARBA" id="ARBA00004651"/>
    </source>
</evidence>
<gene>
    <name evidence="9" type="ORF">FYJ33_14370</name>
</gene>
<reference evidence="9 10" key="1">
    <citation type="submission" date="2019-08" db="EMBL/GenBank/DDBJ databases">
        <title>In-depth cultivation of the pig gut microbiome towards novel bacterial diversity and tailored functional studies.</title>
        <authorList>
            <person name="Wylensek D."/>
            <person name="Hitch T.C.A."/>
            <person name="Clavel T."/>
        </authorList>
    </citation>
    <scope>NUCLEOTIDE SEQUENCE [LARGE SCALE GENOMIC DNA]</scope>
    <source>
        <strain evidence="9 10">WCA-383-APC-5B</strain>
    </source>
</reference>
<dbReference type="PANTHER" id="PTHR30572:SF4">
    <property type="entry name" value="ABC TRANSPORTER PERMEASE YTRF"/>
    <property type="match status" value="1"/>
</dbReference>
<keyword evidence="4 7" id="KW-1133">Transmembrane helix</keyword>
<dbReference type="Pfam" id="PF02687">
    <property type="entry name" value="FtsX"/>
    <property type="match status" value="2"/>
</dbReference>
<protein>
    <submittedName>
        <fullName evidence="9">ABC transporter permease</fullName>
    </submittedName>
</protein>
<evidence type="ECO:0000259" key="8">
    <source>
        <dbReference type="Pfam" id="PF02687"/>
    </source>
</evidence>
<organism evidence="9 10">
    <name type="scientific">Inconstantimicrobium porci</name>
    <dbReference type="NCBI Taxonomy" id="2652291"/>
    <lineage>
        <taxon>Bacteria</taxon>
        <taxon>Bacillati</taxon>
        <taxon>Bacillota</taxon>
        <taxon>Clostridia</taxon>
        <taxon>Eubacteriales</taxon>
        <taxon>Clostridiaceae</taxon>
        <taxon>Inconstantimicrobium</taxon>
    </lineage>
</organism>
<evidence type="ECO:0000256" key="2">
    <source>
        <dbReference type="ARBA" id="ARBA00022475"/>
    </source>
</evidence>
<dbReference type="PANTHER" id="PTHR30572">
    <property type="entry name" value="MEMBRANE COMPONENT OF TRANSPORTER-RELATED"/>
    <property type="match status" value="1"/>
</dbReference>
<dbReference type="EMBL" id="VULX01000034">
    <property type="protein sequence ID" value="MSR92522.1"/>
    <property type="molecule type" value="Genomic_DNA"/>
</dbReference>
<dbReference type="GO" id="GO:0022857">
    <property type="term" value="F:transmembrane transporter activity"/>
    <property type="evidence" value="ECO:0007669"/>
    <property type="project" value="TreeGrafter"/>
</dbReference>
<evidence type="ECO:0000313" key="9">
    <source>
        <dbReference type="EMBL" id="MSR92522.1"/>
    </source>
</evidence>
<evidence type="ECO:0000256" key="7">
    <source>
        <dbReference type="SAM" id="Phobius"/>
    </source>
</evidence>
<evidence type="ECO:0000256" key="6">
    <source>
        <dbReference type="ARBA" id="ARBA00038076"/>
    </source>
</evidence>
<evidence type="ECO:0000313" key="10">
    <source>
        <dbReference type="Proteomes" id="UP000460287"/>
    </source>
</evidence>
<dbReference type="AlphaFoldDB" id="A0A7X2T2C7"/>
<feature type="transmembrane region" description="Helical" evidence="7">
    <location>
        <begin position="327"/>
        <end position="350"/>
    </location>
</feature>
<sequence>MIKVKNKKTIRKLAIRSFYSSKTRNIITAIAIALTALLFTSLFALGSGMVKSMKLADIILSGGEGHARLEHMTEQQYQTISSHPLIKENAYCRKLADKIDNDELIKRNTEFLYYDNLGLKFTYTEPTSGHTPMKENEVITDTTTLDMLHIPHQVGSHLSLKLTIHGEKISRDFILAGWWKSYPGVQTGTIIASKAYINAHLNELSNTYYKDHSEAGCITDIIKFADSKNISENLKKVVTDCGFSMDFNDKNYISTGINPLYLSQKSSVSFATIAALCCALILFIFTGYLIIYNIFQISIINNIHFYGLLKTIGTTGHQIYSVINWQVLILSLMGIPFGLCGGFFIGKALLPVLLAQSTLQGNAVITSPNPLIFVAAIIFTLITVFISIRKPARMAVKVSPIEAVRYTDATLKNNKKAKNTQNGSLEKRMAWDNLGRNKKRTILVILSLSLSIVLTNTVFNFSQSVDPEKALKNTYSSDFTIGKSSLLFQCKINAESALNNSVISTIKKQPGFKAGGCQYGCKAEYKSKTTKQTCNNTPDGSFSTHIYGMDKLLLSHLKLIDGKLDANKLATGKYILEGVWVNSRGEMDMTSLNNSVGDTITLNIDGKTQNVTVLGHVIANESNTYDWVSSCFFLPEDVYKKITGKNYVMSYMFDVTKDKETAMEQFLKTYTSDTDQTMSYKSKFTTLSGVMNIRNTVISIGGTISLIIGIIGILNFVNTILTNIIVRRREFAILQSIGMTRKQLVRMLCLEGSFYTLLTVVISVILSITSSIIIVRPICHKIWFLNFKFNFWPLIIIFPLLIILGCLIPYISYKYINKQSIVERLRIE</sequence>
<feature type="domain" description="ABC3 transporter permease C-terminal" evidence="8">
    <location>
        <begin position="703"/>
        <end position="820"/>
    </location>
</feature>
<comment type="subcellular location">
    <subcellularLocation>
        <location evidence="1">Cell membrane</location>
        <topology evidence="1">Multi-pass membrane protein</topology>
    </subcellularLocation>
</comment>
<keyword evidence="3 7" id="KW-0812">Transmembrane</keyword>
<feature type="transmembrane region" description="Helical" evidence="7">
    <location>
        <begin position="370"/>
        <end position="388"/>
    </location>
</feature>
<feature type="domain" description="ABC3 transporter permease C-terminal" evidence="8">
    <location>
        <begin position="279"/>
        <end position="394"/>
    </location>
</feature>
<evidence type="ECO:0000256" key="3">
    <source>
        <dbReference type="ARBA" id="ARBA00022692"/>
    </source>
</evidence>
<dbReference type="RefSeq" id="WP_154532495.1">
    <property type="nucleotide sequence ID" value="NZ_VULX01000034.1"/>
</dbReference>
<keyword evidence="10" id="KW-1185">Reference proteome</keyword>
<name>A0A7X2T2C7_9CLOT</name>
<feature type="transmembrane region" description="Helical" evidence="7">
    <location>
        <begin position="704"/>
        <end position="726"/>
    </location>
</feature>
<dbReference type="InterPro" id="IPR003838">
    <property type="entry name" value="ABC3_permease_C"/>
</dbReference>
<feature type="transmembrane region" description="Helical" evidence="7">
    <location>
        <begin position="747"/>
        <end position="774"/>
    </location>
</feature>
<comment type="similarity">
    <text evidence="6">Belongs to the ABC-4 integral membrane protein family.</text>
</comment>
<comment type="caution">
    <text evidence="9">The sequence shown here is derived from an EMBL/GenBank/DDBJ whole genome shotgun (WGS) entry which is preliminary data.</text>
</comment>
<evidence type="ECO:0000256" key="5">
    <source>
        <dbReference type="ARBA" id="ARBA00023136"/>
    </source>
</evidence>
<proteinExistence type="inferred from homology"/>
<accession>A0A7X2T2C7</accession>
<dbReference type="GO" id="GO:0005886">
    <property type="term" value="C:plasma membrane"/>
    <property type="evidence" value="ECO:0007669"/>
    <property type="project" value="UniProtKB-SubCell"/>
</dbReference>
<keyword evidence="2" id="KW-1003">Cell membrane</keyword>
<evidence type="ECO:0000256" key="4">
    <source>
        <dbReference type="ARBA" id="ARBA00022989"/>
    </source>
</evidence>
<dbReference type="InterPro" id="IPR050250">
    <property type="entry name" value="Macrolide_Exporter_MacB"/>
</dbReference>
<feature type="transmembrane region" description="Helical" evidence="7">
    <location>
        <begin position="268"/>
        <end position="291"/>
    </location>
</feature>
<feature type="transmembrane region" description="Helical" evidence="7">
    <location>
        <begin position="794"/>
        <end position="816"/>
    </location>
</feature>
<keyword evidence="5 7" id="KW-0472">Membrane</keyword>
<feature type="transmembrane region" description="Helical" evidence="7">
    <location>
        <begin position="441"/>
        <end position="459"/>
    </location>
</feature>
<dbReference type="Proteomes" id="UP000460287">
    <property type="component" value="Unassembled WGS sequence"/>
</dbReference>